<evidence type="ECO:0000256" key="7">
    <source>
        <dbReference type="ARBA" id="ARBA00023065"/>
    </source>
</evidence>
<dbReference type="GO" id="GO:0046930">
    <property type="term" value="C:pore complex"/>
    <property type="evidence" value="ECO:0007669"/>
    <property type="project" value="UniProtKB-KW"/>
</dbReference>
<evidence type="ECO:0000256" key="2">
    <source>
        <dbReference type="ARBA" id="ARBA00011233"/>
    </source>
</evidence>
<keyword evidence="7" id="KW-0406">Ion transport</keyword>
<keyword evidence="6 11" id="KW-0732">Signal</keyword>
<dbReference type="InterPro" id="IPR033900">
    <property type="entry name" value="Gram_neg_porin_domain"/>
</dbReference>
<evidence type="ECO:0000256" key="3">
    <source>
        <dbReference type="ARBA" id="ARBA00022448"/>
    </source>
</evidence>
<dbReference type="InterPro" id="IPR050298">
    <property type="entry name" value="Gram-neg_bact_OMP"/>
</dbReference>
<evidence type="ECO:0000256" key="5">
    <source>
        <dbReference type="ARBA" id="ARBA00022692"/>
    </source>
</evidence>
<dbReference type="InterPro" id="IPR023614">
    <property type="entry name" value="Porin_dom_sf"/>
</dbReference>
<evidence type="ECO:0000256" key="1">
    <source>
        <dbReference type="ARBA" id="ARBA00004571"/>
    </source>
</evidence>
<comment type="subcellular location">
    <subcellularLocation>
        <location evidence="1">Cell outer membrane</location>
        <topology evidence="1">Multi-pass membrane protein</topology>
    </subcellularLocation>
</comment>
<evidence type="ECO:0000256" key="6">
    <source>
        <dbReference type="ARBA" id="ARBA00022729"/>
    </source>
</evidence>
<dbReference type="PANTHER" id="PTHR34501:SF9">
    <property type="entry name" value="MAJOR OUTER MEMBRANE PROTEIN P.IA"/>
    <property type="match status" value="1"/>
</dbReference>
<gene>
    <name evidence="13" type="ORF">GPY61_12375</name>
</gene>
<keyword evidence="10" id="KW-0998">Cell outer membrane</keyword>
<evidence type="ECO:0000259" key="12">
    <source>
        <dbReference type="Pfam" id="PF13609"/>
    </source>
</evidence>
<dbReference type="GO" id="GO:0006811">
    <property type="term" value="P:monoatomic ion transport"/>
    <property type="evidence" value="ECO:0007669"/>
    <property type="project" value="UniProtKB-KW"/>
</dbReference>
<dbReference type="GO" id="GO:0015288">
    <property type="term" value="F:porin activity"/>
    <property type="evidence" value="ECO:0007669"/>
    <property type="project" value="UniProtKB-KW"/>
</dbReference>
<evidence type="ECO:0000313" key="13">
    <source>
        <dbReference type="EMBL" id="MVW60726.1"/>
    </source>
</evidence>
<dbReference type="EMBL" id="WSES01000003">
    <property type="protein sequence ID" value="MVW60726.1"/>
    <property type="molecule type" value="Genomic_DNA"/>
</dbReference>
<feature type="chain" id="PRO_5031362827" evidence="11">
    <location>
        <begin position="35"/>
        <end position="353"/>
    </location>
</feature>
<feature type="domain" description="Porin" evidence="12">
    <location>
        <begin position="21"/>
        <end position="338"/>
    </location>
</feature>
<evidence type="ECO:0000256" key="8">
    <source>
        <dbReference type="ARBA" id="ARBA00023114"/>
    </source>
</evidence>
<sequence>MTTAKGDTSMRTRRIVTSMAAAMALAPWCTQVQAQSTSVQFYGLIGSYVGTTKVSGAPSSTTVVNGGGLTTSFFGFRGEENLGGGTSAFFTLESFFQPDSGMYGRTPADPLFSRNAFVGLKGRYGKISIGRHMTPTYISMQAVNPFGGSVQFSPLVVQSFIPAFNNAVLGDSVWNNTVQYSTPSFGGLVGTLDYAPGETAGRSGVANTGVHLRYDAGPLTAVASGQRVRLLSTATVPVLTEQKAWLAGFAYDFRVVKVYAAAVGTETYGTPTSTRTWSLGATMPLGRGYRLIAAYAHTDRDTPKLASTDRRTGTLCLDYSLSKRTDLFLAAMNDKRSGAGSGTSTALGMRHTF</sequence>
<dbReference type="Proteomes" id="UP000443353">
    <property type="component" value="Unassembled WGS sequence"/>
</dbReference>
<evidence type="ECO:0000256" key="10">
    <source>
        <dbReference type="ARBA" id="ARBA00023237"/>
    </source>
</evidence>
<evidence type="ECO:0000256" key="4">
    <source>
        <dbReference type="ARBA" id="ARBA00022452"/>
    </source>
</evidence>
<keyword evidence="14" id="KW-1185">Reference proteome</keyword>
<keyword evidence="4" id="KW-1134">Transmembrane beta strand</keyword>
<evidence type="ECO:0000256" key="9">
    <source>
        <dbReference type="ARBA" id="ARBA00023136"/>
    </source>
</evidence>
<keyword evidence="5" id="KW-0812">Transmembrane</keyword>
<comment type="caution">
    <text evidence="13">The sequence shown here is derived from an EMBL/GenBank/DDBJ whole genome shotgun (WGS) entry which is preliminary data.</text>
</comment>
<evidence type="ECO:0000256" key="11">
    <source>
        <dbReference type="SAM" id="SignalP"/>
    </source>
</evidence>
<accession>A0A7X3FZ56</accession>
<feature type="signal peptide" evidence="11">
    <location>
        <begin position="1"/>
        <end position="34"/>
    </location>
</feature>
<keyword evidence="9" id="KW-0472">Membrane</keyword>
<reference evidence="13 14" key="1">
    <citation type="submission" date="2019-12" db="EMBL/GenBank/DDBJ databases">
        <authorList>
            <person name="Li C."/>
            <person name="Zhao J."/>
        </authorList>
    </citation>
    <scope>NUCLEOTIDE SEQUENCE [LARGE SCALE GENOMIC DNA]</scope>
    <source>
        <strain evidence="13 14">NEAU-DD11</strain>
    </source>
</reference>
<dbReference type="GO" id="GO:0009279">
    <property type="term" value="C:cell outer membrane"/>
    <property type="evidence" value="ECO:0007669"/>
    <property type="project" value="UniProtKB-SubCell"/>
</dbReference>
<name>A0A7X3FZ56_9BURK</name>
<dbReference type="Pfam" id="PF13609">
    <property type="entry name" value="Porin_4"/>
    <property type="match status" value="1"/>
</dbReference>
<dbReference type="Gene3D" id="2.40.160.10">
    <property type="entry name" value="Porin"/>
    <property type="match status" value="1"/>
</dbReference>
<keyword evidence="3" id="KW-0813">Transport</keyword>
<keyword evidence="8" id="KW-0626">Porin</keyword>
<evidence type="ECO:0000313" key="14">
    <source>
        <dbReference type="Proteomes" id="UP000443353"/>
    </source>
</evidence>
<dbReference type="CDD" id="cd00342">
    <property type="entry name" value="gram_neg_porins"/>
    <property type="match status" value="1"/>
</dbReference>
<proteinExistence type="predicted"/>
<dbReference type="AlphaFoldDB" id="A0A7X3FZ56"/>
<organism evidence="13 14">
    <name type="scientific">Massilia cellulosiltytica</name>
    <dbReference type="NCBI Taxonomy" id="2683234"/>
    <lineage>
        <taxon>Bacteria</taxon>
        <taxon>Pseudomonadati</taxon>
        <taxon>Pseudomonadota</taxon>
        <taxon>Betaproteobacteria</taxon>
        <taxon>Burkholderiales</taxon>
        <taxon>Oxalobacteraceae</taxon>
        <taxon>Telluria group</taxon>
        <taxon>Massilia</taxon>
    </lineage>
</organism>
<protein>
    <submittedName>
        <fullName evidence="13">Porin</fullName>
    </submittedName>
</protein>
<comment type="subunit">
    <text evidence="2">Homotrimer.</text>
</comment>
<dbReference type="SUPFAM" id="SSF56935">
    <property type="entry name" value="Porins"/>
    <property type="match status" value="1"/>
</dbReference>
<dbReference type="PANTHER" id="PTHR34501">
    <property type="entry name" value="PROTEIN YDDL-RELATED"/>
    <property type="match status" value="1"/>
</dbReference>